<evidence type="ECO:0000259" key="10">
    <source>
        <dbReference type="SMART" id="SM00865"/>
    </source>
</evidence>
<comment type="subcellular location">
    <subcellularLocation>
        <location evidence="1">Cytoplasm</location>
        <location evidence="1">Cytoskeleton</location>
    </subcellularLocation>
</comment>
<dbReference type="PRINTS" id="PR01163">
    <property type="entry name" value="BETATUBULIN"/>
</dbReference>
<keyword evidence="5" id="KW-0493">Microtubule</keyword>
<feature type="non-terminal residue" evidence="11">
    <location>
        <position position="1"/>
    </location>
</feature>
<evidence type="ECO:0000256" key="1">
    <source>
        <dbReference type="ARBA" id="ARBA00004245"/>
    </source>
</evidence>
<feature type="domain" description="Tubulin/FtsZ 2-layer sandwich" evidence="10">
    <location>
        <begin position="32"/>
        <end position="152"/>
    </location>
</feature>
<evidence type="ECO:0000256" key="4">
    <source>
        <dbReference type="ARBA" id="ARBA00022490"/>
    </source>
</evidence>
<dbReference type="InterPro" id="IPR040457">
    <property type="entry name" value="GCP_C"/>
</dbReference>
<sequence length="611" mass="68019">QRRHGVLNHLIAAAITGTTCSLRFLGQLTYIIMILFPRLHFFMVGFAPFTSRGSQQYRVLSVPELTQQCFDAKNMMCAASRRHCRYLTCAMMFRGRMSSNKVDEQMMNVVNKNSSYFVEWIPNNCKASICDIPPKGLKMASAIQETWRRSPAFLHWYTGEGMDEMEFTEDESKYQHLHSHHGDPARAALVNSILRDSSMPVYRWIESLVTRGELQGGAKEFFVVEATPLPSLGEMYASAYYPNPRMLIPSISTSLATKILHVGRCLNFLRRCCRVEGGAPGAFTLKTFATPGAVGANTFAYDSSAALDKLVSKASEEVNERVMSVVLDEHKLLEHLAALKKFLLLGQGDFVSALLDAVRPELSKRADAVYRHNLIGVLDTALRGTNAQYLPATILDRVGVKLYEPSPGDSGWDVFSLDYALESPLTAVVHARASSRALESHGAIFSFLSSVASTAFTATVIYFDSDTADAKRHTDGWFYGINRTDVQWRTAAMFFMNLGFSAAHVTSKSIACALMWRISPLLLVGALCESGGLYWSLSCVWNQASCFVWAHVYFRAGGDGLSQETVYLVLGTLSSCFVIFFSVCLLLGDRRFIWTFFSTERGCDLYKNGQN</sequence>
<keyword evidence="12" id="KW-1185">Reference proteome</keyword>
<dbReference type="InterPro" id="IPR042241">
    <property type="entry name" value="GCP_C_sf"/>
</dbReference>
<evidence type="ECO:0000256" key="3">
    <source>
        <dbReference type="ARBA" id="ARBA00010337"/>
    </source>
</evidence>
<dbReference type="Gene3D" id="1.20.120.1900">
    <property type="entry name" value="Gamma-tubulin complex, C-terminal domain"/>
    <property type="match status" value="1"/>
</dbReference>
<protein>
    <recommendedName>
        <fullName evidence="10">Tubulin/FtsZ 2-layer sandwich domain-containing protein</fullName>
    </recommendedName>
</protein>
<dbReference type="Pfam" id="PF04130">
    <property type="entry name" value="GCP_C_terminal"/>
    <property type="match status" value="1"/>
</dbReference>
<feature type="transmembrane region" description="Helical" evidence="9">
    <location>
        <begin position="30"/>
        <end position="49"/>
    </location>
</feature>
<comment type="similarity">
    <text evidence="2">Belongs to the tubulin family.</text>
</comment>
<evidence type="ECO:0000256" key="2">
    <source>
        <dbReference type="ARBA" id="ARBA00009636"/>
    </source>
</evidence>
<dbReference type="Pfam" id="PF03953">
    <property type="entry name" value="Tubulin_C"/>
    <property type="match status" value="1"/>
</dbReference>
<keyword evidence="9" id="KW-1133">Transmembrane helix</keyword>
<evidence type="ECO:0000313" key="12">
    <source>
        <dbReference type="Proteomes" id="UP001165060"/>
    </source>
</evidence>
<evidence type="ECO:0000256" key="7">
    <source>
        <dbReference type="ARBA" id="ARBA00023134"/>
    </source>
</evidence>
<keyword evidence="9" id="KW-0472">Membrane</keyword>
<keyword evidence="6" id="KW-0547">Nucleotide-binding</keyword>
<dbReference type="InterPro" id="IPR041470">
    <property type="entry name" value="GCP_N"/>
</dbReference>
<evidence type="ECO:0000256" key="6">
    <source>
        <dbReference type="ARBA" id="ARBA00022741"/>
    </source>
</evidence>
<dbReference type="Gene3D" id="1.10.287.600">
    <property type="entry name" value="Helix hairpin bin"/>
    <property type="match status" value="1"/>
</dbReference>
<dbReference type="Proteomes" id="UP001165060">
    <property type="component" value="Unassembled WGS sequence"/>
</dbReference>
<dbReference type="InterPro" id="IPR037103">
    <property type="entry name" value="Tubulin/FtsZ-like_C"/>
</dbReference>
<dbReference type="InterPro" id="IPR018316">
    <property type="entry name" value="Tubulin/FtsZ_2-layer-sand-dom"/>
</dbReference>
<dbReference type="SMART" id="SM00865">
    <property type="entry name" value="Tubulin_C"/>
    <property type="match status" value="1"/>
</dbReference>
<dbReference type="Gene3D" id="3.30.1330.20">
    <property type="entry name" value="Tubulin/FtsZ, C-terminal domain"/>
    <property type="match status" value="1"/>
</dbReference>
<dbReference type="EMBL" id="BRYB01002067">
    <property type="protein sequence ID" value="GMI39077.1"/>
    <property type="molecule type" value="Genomic_DNA"/>
</dbReference>
<accession>A0ABQ6N471</accession>
<name>A0ABQ6N471_9STRA</name>
<organism evidence="11 12">
    <name type="scientific">Tetraparma gracilis</name>
    <dbReference type="NCBI Taxonomy" id="2962635"/>
    <lineage>
        <taxon>Eukaryota</taxon>
        <taxon>Sar</taxon>
        <taxon>Stramenopiles</taxon>
        <taxon>Ochrophyta</taxon>
        <taxon>Bolidophyceae</taxon>
        <taxon>Parmales</taxon>
        <taxon>Triparmaceae</taxon>
        <taxon>Tetraparma</taxon>
    </lineage>
</organism>
<feature type="transmembrane region" description="Helical" evidence="9">
    <location>
        <begin position="442"/>
        <end position="463"/>
    </location>
</feature>
<dbReference type="PANTHER" id="PTHR11588">
    <property type="entry name" value="TUBULIN"/>
    <property type="match status" value="1"/>
</dbReference>
<evidence type="ECO:0000256" key="9">
    <source>
        <dbReference type="SAM" id="Phobius"/>
    </source>
</evidence>
<dbReference type="Pfam" id="PF17681">
    <property type="entry name" value="GCP_N_terminal"/>
    <property type="match status" value="1"/>
</dbReference>
<proteinExistence type="inferred from homology"/>
<keyword evidence="8" id="KW-0206">Cytoskeleton</keyword>
<reference evidence="11 12" key="1">
    <citation type="journal article" date="2023" name="Commun. Biol.">
        <title>Genome analysis of Parmales, the sister group of diatoms, reveals the evolutionary specialization of diatoms from phago-mixotrophs to photoautotrophs.</title>
        <authorList>
            <person name="Ban H."/>
            <person name="Sato S."/>
            <person name="Yoshikawa S."/>
            <person name="Yamada K."/>
            <person name="Nakamura Y."/>
            <person name="Ichinomiya M."/>
            <person name="Sato N."/>
            <person name="Blanc-Mathieu R."/>
            <person name="Endo H."/>
            <person name="Kuwata A."/>
            <person name="Ogata H."/>
        </authorList>
    </citation>
    <scope>NUCLEOTIDE SEQUENCE [LARGE SCALE GENOMIC DNA]</scope>
</reference>
<keyword evidence="4" id="KW-0963">Cytoplasm</keyword>
<dbReference type="InterPro" id="IPR008280">
    <property type="entry name" value="Tub_FtsZ_C"/>
</dbReference>
<dbReference type="InterPro" id="IPR002453">
    <property type="entry name" value="Beta_tubulin"/>
</dbReference>
<dbReference type="SUPFAM" id="SSF55307">
    <property type="entry name" value="Tubulin C-terminal domain-like"/>
    <property type="match status" value="1"/>
</dbReference>
<dbReference type="InterPro" id="IPR023123">
    <property type="entry name" value="Tubulin_C"/>
</dbReference>
<evidence type="ECO:0000313" key="11">
    <source>
        <dbReference type="EMBL" id="GMI39077.1"/>
    </source>
</evidence>
<feature type="transmembrane region" description="Helical" evidence="9">
    <location>
        <begin position="566"/>
        <end position="588"/>
    </location>
</feature>
<keyword evidence="9" id="KW-0812">Transmembrane</keyword>
<dbReference type="InterPro" id="IPR000217">
    <property type="entry name" value="Tubulin"/>
</dbReference>
<evidence type="ECO:0000256" key="5">
    <source>
        <dbReference type="ARBA" id="ARBA00022701"/>
    </source>
</evidence>
<keyword evidence="7" id="KW-0342">GTP-binding</keyword>
<comment type="similarity">
    <text evidence="3">Belongs to the TUBGCP family.</text>
</comment>
<feature type="transmembrane region" description="Helical" evidence="9">
    <location>
        <begin position="533"/>
        <end position="554"/>
    </location>
</feature>
<evidence type="ECO:0000256" key="8">
    <source>
        <dbReference type="ARBA" id="ARBA00023212"/>
    </source>
</evidence>
<gene>
    <name evidence="11" type="ORF">TeGR_g4138</name>
</gene>
<comment type="caution">
    <text evidence="11">The sequence shown here is derived from an EMBL/GenBank/DDBJ whole genome shotgun (WGS) entry which is preliminary data.</text>
</comment>